<dbReference type="Gene3D" id="3.40.1620.70">
    <property type="match status" value="1"/>
</dbReference>
<dbReference type="EMBL" id="OZ035840">
    <property type="protein sequence ID" value="CAL1588542.1"/>
    <property type="molecule type" value="Genomic_DNA"/>
</dbReference>
<name>A0AAV2KF70_KNICA</name>
<accession>A0AAV2KF70</accession>
<organism evidence="3 4">
    <name type="scientific">Knipowitschia caucasica</name>
    <name type="common">Caucasian dwarf goby</name>
    <name type="synonym">Pomatoschistus caucasicus</name>
    <dbReference type="NCBI Taxonomy" id="637954"/>
    <lineage>
        <taxon>Eukaryota</taxon>
        <taxon>Metazoa</taxon>
        <taxon>Chordata</taxon>
        <taxon>Craniata</taxon>
        <taxon>Vertebrata</taxon>
        <taxon>Euteleostomi</taxon>
        <taxon>Actinopterygii</taxon>
        <taxon>Neopterygii</taxon>
        <taxon>Teleostei</taxon>
        <taxon>Neoteleostei</taxon>
        <taxon>Acanthomorphata</taxon>
        <taxon>Gobiaria</taxon>
        <taxon>Gobiiformes</taxon>
        <taxon>Gobioidei</taxon>
        <taxon>Gobiidae</taxon>
        <taxon>Gobiinae</taxon>
        <taxon>Knipowitschia</taxon>
    </lineage>
</organism>
<proteinExistence type="predicted"/>
<dbReference type="Pfam" id="PF20010">
    <property type="entry name" value="Collagen_trimer"/>
    <property type="match status" value="1"/>
</dbReference>
<keyword evidence="4" id="KW-1185">Reference proteome</keyword>
<dbReference type="AlphaFoldDB" id="A0AAV2KF70"/>
<dbReference type="FunFam" id="3.40.1620.70:FF:000003">
    <property type="entry name" value="Collagen type XVIII alpha 1"/>
    <property type="match status" value="1"/>
</dbReference>
<feature type="region of interest" description="Disordered" evidence="1">
    <location>
        <begin position="1"/>
        <end position="55"/>
    </location>
</feature>
<protein>
    <recommendedName>
        <fullName evidence="2">Collagen type XV/XVIII trimerization domain-containing protein</fullName>
    </recommendedName>
</protein>
<feature type="domain" description="Collagen type XV/XVIII trimerization" evidence="2">
    <location>
        <begin position="187"/>
        <end position="229"/>
    </location>
</feature>
<evidence type="ECO:0000313" key="3">
    <source>
        <dbReference type="EMBL" id="CAL1588542.1"/>
    </source>
</evidence>
<sequence length="247" mass="27619">MQGPSWTERSKEREDSSEGYSLPGYEDPSRYYPATKETKEIGGSQERDPSFDIHTLRTAQREAGLKERKESPAWWVLLPSLGAGFGPPETPGLRALKETPSSAHRAFQASWTSWRGNDGPPDLQGPLGPPGSTVSVDGRGVQSDRCRTCLRHNFTSLLENILFDSHQHPLAHQTPCEHRVHQAFFRVTVLRSYDTMRATARGHPEGSLVYVLDQTDLYLRVRDGVRQVQVPITVSHGHTHSSDLTQP</sequence>
<dbReference type="InterPro" id="IPR045463">
    <property type="entry name" value="XV/XVIII_trimerization_dom"/>
</dbReference>
<feature type="compositionally biased region" description="Basic and acidic residues" evidence="1">
    <location>
        <begin position="36"/>
        <end position="55"/>
    </location>
</feature>
<dbReference type="Proteomes" id="UP001497482">
    <property type="component" value="Chromosome 18"/>
</dbReference>
<gene>
    <name evidence="3" type="ORF">KC01_LOCUS18324</name>
</gene>
<evidence type="ECO:0000313" key="4">
    <source>
        <dbReference type="Proteomes" id="UP001497482"/>
    </source>
</evidence>
<evidence type="ECO:0000256" key="1">
    <source>
        <dbReference type="SAM" id="MobiDB-lite"/>
    </source>
</evidence>
<reference evidence="3 4" key="1">
    <citation type="submission" date="2024-04" db="EMBL/GenBank/DDBJ databases">
        <authorList>
            <person name="Waldvogel A.-M."/>
            <person name="Schoenle A."/>
        </authorList>
    </citation>
    <scope>NUCLEOTIDE SEQUENCE [LARGE SCALE GENOMIC DNA]</scope>
</reference>
<evidence type="ECO:0000259" key="2">
    <source>
        <dbReference type="Pfam" id="PF20010"/>
    </source>
</evidence>